<comment type="caution">
    <text evidence="3">The sequence shown here is derived from an EMBL/GenBank/DDBJ whole genome shotgun (WGS) entry which is preliminary data.</text>
</comment>
<dbReference type="SUPFAM" id="SSF54928">
    <property type="entry name" value="RNA-binding domain, RBD"/>
    <property type="match status" value="1"/>
</dbReference>
<gene>
    <name evidence="3" type="ORF">ASZ90_003366</name>
</gene>
<evidence type="ECO:0000313" key="3">
    <source>
        <dbReference type="EMBL" id="KUG26786.1"/>
    </source>
</evidence>
<dbReference type="GO" id="GO:0003723">
    <property type="term" value="F:RNA binding"/>
    <property type="evidence" value="ECO:0007669"/>
    <property type="project" value="UniProtKB-KW"/>
</dbReference>
<dbReference type="Gene3D" id="3.30.70.330">
    <property type="match status" value="1"/>
</dbReference>
<dbReference type="SMART" id="SM00360">
    <property type="entry name" value="RRM"/>
    <property type="match status" value="1"/>
</dbReference>
<evidence type="ECO:0000259" key="2">
    <source>
        <dbReference type="PROSITE" id="PS50102"/>
    </source>
</evidence>
<organism evidence="3">
    <name type="scientific">hydrocarbon metagenome</name>
    <dbReference type="NCBI Taxonomy" id="938273"/>
    <lineage>
        <taxon>unclassified sequences</taxon>
        <taxon>metagenomes</taxon>
        <taxon>ecological metagenomes</taxon>
    </lineage>
</organism>
<accession>A0A0W8G186</accession>
<dbReference type="InterPro" id="IPR035979">
    <property type="entry name" value="RBD_domain_sf"/>
</dbReference>
<dbReference type="InterPro" id="IPR052462">
    <property type="entry name" value="SLIRP/GR-RBP-like"/>
</dbReference>
<protein>
    <submittedName>
        <fullName evidence="3">Rna-binding protein</fullName>
    </submittedName>
</protein>
<sequence length="78" mass="8944">MDVSDELLLNTFSKFGKVTSATVIRDMFTQQSKGFGFVEMPSKTEAEEAIQKLNTEELNGKRIVVNVARPKRDRPRRR</sequence>
<dbReference type="PANTHER" id="PTHR48027">
    <property type="entry name" value="HETEROGENEOUS NUCLEAR RIBONUCLEOPROTEIN 87F-RELATED"/>
    <property type="match status" value="1"/>
</dbReference>
<reference evidence="3" key="1">
    <citation type="journal article" date="2015" name="Proc. Natl. Acad. Sci. U.S.A.">
        <title>Networks of energetic and metabolic interactions define dynamics in microbial communities.</title>
        <authorList>
            <person name="Embree M."/>
            <person name="Liu J.K."/>
            <person name="Al-Bassam M.M."/>
            <person name="Zengler K."/>
        </authorList>
    </citation>
    <scope>NUCLEOTIDE SEQUENCE</scope>
</reference>
<dbReference type="Pfam" id="PF00076">
    <property type="entry name" value="RRM_1"/>
    <property type="match status" value="1"/>
</dbReference>
<name>A0A0W8G186_9ZZZZ</name>
<dbReference type="InterPro" id="IPR012677">
    <property type="entry name" value="Nucleotide-bd_a/b_plait_sf"/>
</dbReference>
<dbReference type="PROSITE" id="PS50102">
    <property type="entry name" value="RRM"/>
    <property type="match status" value="1"/>
</dbReference>
<dbReference type="EMBL" id="LNQE01000405">
    <property type="protein sequence ID" value="KUG26786.1"/>
    <property type="molecule type" value="Genomic_DNA"/>
</dbReference>
<evidence type="ECO:0000256" key="1">
    <source>
        <dbReference type="ARBA" id="ARBA00022884"/>
    </source>
</evidence>
<feature type="domain" description="RRM" evidence="2">
    <location>
        <begin position="1"/>
        <end position="70"/>
    </location>
</feature>
<proteinExistence type="predicted"/>
<keyword evidence="1" id="KW-0694">RNA-binding</keyword>
<dbReference type="AlphaFoldDB" id="A0A0W8G186"/>
<dbReference type="InterPro" id="IPR000504">
    <property type="entry name" value="RRM_dom"/>
</dbReference>